<feature type="compositionally biased region" description="Basic and acidic residues" evidence="1">
    <location>
        <begin position="51"/>
        <end position="70"/>
    </location>
</feature>
<reference evidence="2" key="1">
    <citation type="submission" date="2021-10" db="EMBL/GenBank/DDBJ databases">
        <title>Melipona bicolor Genome sequencing and assembly.</title>
        <authorList>
            <person name="Araujo N.S."/>
            <person name="Arias M.C."/>
        </authorList>
    </citation>
    <scope>NUCLEOTIDE SEQUENCE</scope>
    <source>
        <strain evidence="2">USP_2M_L1-L4_2017</strain>
        <tissue evidence="2">Whole body</tissue>
    </source>
</reference>
<feature type="region of interest" description="Disordered" evidence="1">
    <location>
        <begin position="1"/>
        <end position="20"/>
    </location>
</feature>
<evidence type="ECO:0000256" key="1">
    <source>
        <dbReference type="SAM" id="MobiDB-lite"/>
    </source>
</evidence>
<organism evidence="2 3">
    <name type="scientific">Melipona bicolor</name>
    <dbReference type="NCBI Taxonomy" id="60889"/>
    <lineage>
        <taxon>Eukaryota</taxon>
        <taxon>Metazoa</taxon>
        <taxon>Ecdysozoa</taxon>
        <taxon>Arthropoda</taxon>
        <taxon>Hexapoda</taxon>
        <taxon>Insecta</taxon>
        <taxon>Pterygota</taxon>
        <taxon>Neoptera</taxon>
        <taxon>Endopterygota</taxon>
        <taxon>Hymenoptera</taxon>
        <taxon>Apocrita</taxon>
        <taxon>Aculeata</taxon>
        <taxon>Apoidea</taxon>
        <taxon>Anthophila</taxon>
        <taxon>Apidae</taxon>
        <taxon>Melipona</taxon>
    </lineage>
</organism>
<dbReference type="Proteomes" id="UP001177670">
    <property type="component" value="Unassembled WGS sequence"/>
</dbReference>
<feature type="region of interest" description="Disordered" evidence="1">
    <location>
        <begin position="44"/>
        <end position="85"/>
    </location>
</feature>
<accession>A0AA40FY09</accession>
<protein>
    <submittedName>
        <fullName evidence="2">Uncharacterized protein</fullName>
    </submittedName>
</protein>
<gene>
    <name evidence="2" type="ORF">K0M31_004043</name>
</gene>
<dbReference type="AlphaFoldDB" id="A0AA40FY09"/>
<proteinExistence type="predicted"/>
<evidence type="ECO:0000313" key="2">
    <source>
        <dbReference type="EMBL" id="KAK1127509.1"/>
    </source>
</evidence>
<sequence>MPKDADKRRKADRVETKGRKTAEWRGEGRCRWTARVRLPSYCVTSSVTQSNEREHPHGSDARERDRERGQSDVIILEDPPPREGGLTGLSVSFAQVSTVQAPPYLRGK</sequence>
<comment type="caution">
    <text evidence="2">The sequence shown here is derived from an EMBL/GenBank/DDBJ whole genome shotgun (WGS) entry which is preliminary data.</text>
</comment>
<name>A0AA40FY09_9HYME</name>
<dbReference type="EMBL" id="JAHYIQ010000012">
    <property type="protein sequence ID" value="KAK1127509.1"/>
    <property type="molecule type" value="Genomic_DNA"/>
</dbReference>
<keyword evidence="3" id="KW-1185">Reference proteome</keyword>
<evidence type="ECO:0000313" key="3">
    <source>
        <dbReference type="Proteomes" id="UP001177670"/>
    </source>
</evidence>